<protein>
    <submittedName>
        <fullName evidence="1">NAD-P-binding protein</fullName>
    </submittedName>
</protein>
<proteinExistence type="predicted"/>
<dbReference type="Proteomes" id="UP000814128">
    <property type="component" value="Unassembled WGS sequence"/>
</dbReference>
<dbReference type="EMBL" id="MU273555">
    <property type="protein sequence ID" value="KAI0032160.1"/>
    <property type="molecule type" value="Genomic_DNA"/>
</dbReference>
<accession>A0ACB8QKD3</accession>
<reference evidence="1" key="1">
    <citation type="submission" date="2021-02" db="EMBL/GenBank/DDBJ databases">
        <authorList>
            <consortium name="DOE Joint Genome Institute"/>
            <person name="Ahrendt S."/>
            <person name="Looney B.P."/>
            <person name="Miyauchi S."/>
            <person name="Morin E."/>
            <person name="Drula E."/>
            <person name="Courty P.E."/>
            <person name="Chicoki N."/>
            <person name="Fauchery L."/>
            <person name="Kohler A."/>
            <person name="Kuo A."/>
            <person name="Labutti K."/>
            <person name="Pangilinan J."/>
            <person name="Lipzen A."/>
            <person name="Riley R."/>
            <person name="Andreopoulos W."/>
            <person name="He G."/>
            <person name="Johnson J."/>
            <person name="Barry K.W."/>
            <person name="Grigoriev I.V."/>
            <person name="Nagy L."/>
            <person name="Hibbett D."/>
            <person name="Henrissat B."/>
            <person name="Matheny P.B."/>
            <person name="Labbe J."/>
            <person name="Martin F."/>
        </authorList>
    </citation>
    <scope>NUCLEOTIDE SEQUENCE</scope>
    <source>
        <strain evidence="1">EC-137</strain>
    </source>
</reference>
<organism evidence="1 2">
    <name type="scientific">Vararia minispora EC-137</name>
    <dbReference type="NCBI Taxonomy" id="1314806"/>
    <lineage>
        <taxon>Eukaryota</taxon>
        <taxon>Fungi</taxon>
        <taxon>Dikarya</taxon>
        <taxon>Basidiomycota</taxon>
        <taxon>Agaricomycotina</taxon>
        <taxon>Agaricomycetes</taxon>
        <taxon>Russulales</taxon>
        <taxon>Lachnocladiaceae</taxon>
        <taxon>Vararia</taxon>
    </lineage>
</organism>
<evidence type="ECO:0000313" key="1">
    <source>
        <dbReference type="EMBL" id="KAI0032160.1"/>
    </source>
</evidence>
<sequence length="378" mass="40559">MSHNAIRPLTNIGDAPSHNPSLSAPNSAALPYSRPATPGAHDHLRIGWIGVGALGYHMVGNLAKYPPARPPVALPIRIWNRSSERPRKLQQELGNDKIVIAQSIEEVATTCDVIFTSLAADDVVKGIYTKFAEALKAHPPSKNKIFVETSTVYPKISGELDSLISSIPHCHLITSPVFGQPAAAAARQLVAYMAGDYQSKKIVAHLLVPAVARKVSDLGGNLEKAPTFKLIGNAVILSSMEVIAEAYTMAAKSGIDQAVVAEFIKGEYQLFPSPIWLNYSNKMLNNLFDGSSGFAIDGGVKDATHIRHLSTDMNSPMPTVDVAFQHLLSARALHESQKRAGNPEFPVLDWSAMVGGVRLAAGLPALHKDEGSSVEKDD</sequence>
<keyword evidence="2" id="KW-1185">Reference proteome</keyword>
<name>A0ACB8QKD3_9AGAM</name>
<evidence type="ECO:0000313" key="2">
    <source>
        <dbReference type="Proteomes" id="UP000814128"/>
    </source>
</evidence>
<gene>
    <name evidence="1" type="ORF">K488DRAFT_70861</name>
</gene>
<reference evidence="1" key="2">
    <citation type="journal article" date="2022" name="New Phytol.">
        <title>Evolutionary transition to the ectomycorrhizal habit in the genomes of a hyperdiverse lineage of mushroom-forming fungi.</title>
        <authorList>
            <person name="Looney B."/>
            <person name="Miyauchi S."/>
            <person name="Morin E."/>
            <person name="Drula E."/>
            <person name="Courty P.E."/>
            <person name="Kohler A."/>
            <person name="Kuo A."/>
            <person name="LaButti K."/>
            <person name="Pangilinan J."/>
            <person name="Lipzen A."/>
            <person name="Riley R."/>
            <person name="Andreopoulos W."/>
            <person name="He G."/>
            <person name="Johnson J."/>
            <person name="Nolan M."/>
            <person name="Tritt A."/>
            <person name="Barry K.W."/>
            <person name="Grigoriev I.V."/>
            <person name="Nagy L.G."/>
            <person name="Hibbett D."/>
            <person name="Henrissat B."/>
            <person name="Matheny P.B."/>
            <person name="Labbe J."/>
            <person name="Martin F.M."/>
        </authorList>
    </citation>
    <scope>NUCLEOTIDE SEQUENCE</scope>
    <source>
        <strain evidence="1">EC-137</strain>
    </source>
</reference>
<comment type="caution">
    <text evidence="1">The sequence shown here is derived from an EMBL/GenBank/DDBJ whole genome shotgun (WGS) entry which is preliminary data.</text>
</comment>